<evidence type="ECO:0000313" key="3">
    <source>
        <dbReference type="Proteomes" id="UP000499080"/>
    </source>
</evidence>
<feature type="region of interest" description="Disordered" evidence="1">
    <location>
        <begin position="1"/>
        <end position="32"/>
    </location>
</feature>
<gene>
    <name evidence="2" type="ORF">AVEN_150149_1</name>
</gene>
<name>A0A4Y2WNM4_ARAVE</name>
<feature type="compositionally biased region" description="Polar residues" evidence="1">
    <location>
        <begin position="1"/>
        <end position="25"/>
    </location>
</feature>
<protein>
    <submittedName>
        <fullName evidence="2">Uncharacterized protein</fullName>
    </submittedName>
</protein>
<dbReference type="EMBL" id="BGPR01063470">
    <property type="protein sequence ID" value="GBO38661.1"/>
    <property type="molecule type" value="Genomic_DNA"/>
</dbReference>
<comment type="caution">
    <text evidence="2">The sequence shown here is derived from an EMBL/GenBank/DDBJ whole genome shotgun (WGS) entry which is preliminary data.</text>
</comment>
<evidence type="ECO:0000256" key="1">
    <source>
        <dbReference type="SAM" id="MobiDB-lite"/>
    </source>
</evidence>
<proteinExistence type="predicted"/>
<accession>A0A4Y2WNM4</accession>
<organism evidence="2 3">
    <name type="scientific">Araneus ventricosus</name>
    <name type="common">Orbweaver spider</name>
    <name type="synonym">Epeira ventricosa</name>
    <dbReference type="NCBI Taxonomy" id="182803"/>
    <lineage>
        <taxon>Eukaryota</taxon>
        <taxon>Metazoa</taxon>
        <taxon>Ecdysozoa</taxon>
        <taxon>Arthropoda</taxon>
        <taxon>Chelicerata</taxon>
        <taxon>Arachnida</taxon>
        <taxon>Araneae</taxon>
        <taxon>Araneomorphae</taxon>
        <taxon>Entelegynae</taxon>
        <taxon>Araneoidea</taxon>
        <taxon>Araneidae</taxon>
        <taxon>Araneus</taxon>
    </lineage>
</organism>
<dbReference type="Proteomes" id="UP000499080">
    <property type="component" value="Unassembled WGS sequence"/>
</dbReference>
<keyword evidence="3" id="KW-1185">Reference proteome</keyword>
<reference evidence="2 3" key="1">
    <citation type="journal article" date="2019" name="Sci. Rep.">
        <title>Orb-weaving spider Araneus ventricosus genome elucidates the spidroin gene catalogue.</title>
        <authorList>
            <person name="Kono N."/>
            <person name="Nakamura H."/>
            <person name="Ohtoshi R."/>
            <person name="Moran D.A.P."/>
            <person name="Shinohara A."/>
            <person name="Yoshida Y."/>
            <person name="Fujiwara M."/>
            <person name="Mori M."/>
            <person name="Tomita M."/>
            <person name="Arakawa K."/>
        </authorList>
    </citation>
    <scope>NUCLEOTIDE SEQUENCE [LARGE SCALE GENOMIC DNA]</scope>
</reference>
<evidence type="ECO:0000313" key="2">
    <source>
        <dbReference type="EMBL" id="GBO38661.1"/>
    </source>
</evidence>
<dbReference type="AlphaFoldDB" id="A0A4Y2WNM4"/>
<sequence>MHYPSSMNSSFLPGLASNSSETDPISSRPYRLEQHPRTGFRFGAMRSNIFSVATEVEVQDVSKKWLMHAKDRDR</sequence>